<evidence type="ECO:0000256" key="1">
    <source>
        <dbReference type="SAM" id="MobiDB-lite"/>
    </source>
</evidence>
<protein>
    <submittedName>
        <fullName evidence="2">Uncharacterized protein</fullName>
    </submittedName>
</protein>
<dbReference type="AlphaFoldDB" id="A0ABD3VGU4"/>
<accession>A0ABD3VGU4</accession>
<reference evidence="2 3" key="1">
    <citation type="submission" date="2024-11" db="EMBL/GenBank/DDBJ databases">
        <title>Chromosome-level genome assembly of the freshwater bivalve Anodonta woodiana.</title>
        <authorList>
            <person name="Chen X."/>
        </authorList>
    </citation>
    <scope>NUCLEOTIDE SEQUENCE [LARGE SCALE GENOMIC DNA]</scope>
    <source>
        <strain evidence="2">MN2024</strain>
        <tissue evidence="2">Gills</tissue>
    </source>
</reference>
<keyword evidence="3" id="KW-1185">Reference proteome</keyword>
<evidence type="ECO:0000313" key="3">
    <source>
        <dbReference type="Proteomes" id="UP001634394"/>
    </source>
</evidence>
<feature type="non-terminal residue" evidence="2">
    <location>
        <position position="126"/>
    </location>
</feature>
<comment type="caution">
    <text evidence="2">The sequence shown here is derived from an EMBL/GenBank/DDBJ whole genome shotgun (WGS) entry which is preliminary data.</text>
</comment>
<gene>
    <name evidence="2" type="ORF">ACJMK2_010776</name>
</gene>
<feature type="region of interest" description="Disordered" evidence="1">
    <location>
        <begin position="75"/>
        <end position="99"/>
    </location>
</feature>
<dbReference type="EMBL" id="JBJQND010000012">
    <property type="protein sequence ID" value="KAL3860685.1"/>
    <property type="molecule type" value="Genomic_DNA"/>
</dbReference>
<proteinExistence type="predicted"/>
<name>A0ABD3VGU4_SINWO</name>
<feature type="region of interest" description="Disordered" evidence="1">
    <location>
        <begin position="21"/>
        <end position="49"/>
    </location>
</feature>
<organism evidence="2 3">
    <name type="scientific">Sinanodonta woodiana</name>
    <name type="common">Chinese pond mussel</name>
    <name type="synonym">Anodonta woodiana</name>
    <dbReference type="NCBI Taxonomy" id="1069815"/>
    <lineage>
        <taxon>Eukaryota</taxon>
        <taxon>Metazoa</taxon>
        <taxon>Spiralia</taxon>
        <taxon>Lophotrochozoa</taxon>
        <taxon>Mollusca</taxon>
        <taxon>Bivalvia</taxon>
        <taxon>Autobranchia</taxon>
        <taxon>Heteroconchia</taxon>
        <taxon>Palaeoheterodonta</taxon>
        <taxon>Unionida</taxon>
        <taxon>Unionoidea</taxon>
        <taxon>Unionidae</taxon>
        <taxon>Unioninae</taxon>
        <taxon>Sinanodonta</taxon>
    </lineage>
</organism>
<sequence>MLKMKPFSLGSNKVAPVIQVTHPNIPDSEDEQNEEIASSKHTSPDLGLDNAVFLDDQDIPDFSLPTPFHRRTRVFSSDSDSRNLIPRRGSYSVEQSQSDDRMILQIPRRSSNGYVQTSSLMVPNVF</sequence>
<evidence type="ECO:0000313" key="2">
    <source>
        <dbReference type="EMBL" id="KAL3860685.1"/>
    </source>
</evidence>
<dbReference type="Proteomes" id="UP001634394">
    <property type="component" value="Unassembled WGS sequence"/>
</dbReference>
<feature type="non-terminal residue" evidence="2">
    <location>
        <position position="1"/>
    </location>
</feature>